<reference evidence="3" key="1">
    <citation type="journal article" date="2018" name="Gigascience">
        <title>Genome assembly of the Pink Ipe (Handroanthus impetiginosus, Bignoniaceae), a highly valued, ecologically keystone Neotropical timber forest tree.</title>
        <authorList>
            <person name="Silva-Junior O.B."/>
            <person name="Grattapaglia D."/>
            <person name="Novaes E."/>
            <person name="Collevatti R.G."/>
        </authorList>
    </citation>
    <scope>NUCLEOTIDE SEQUENCE [LARGE SCALE GENOMIC DNA]</scope>
    <source>
        <strain evidence="3">cv. UFG-1</strain>
    </source>
</reference>
<dbReference type="InterPro" id="IPR046796">
    <property type="entry name" value="Transposase_32_dom"/>
</dbReference>
<sequence>MVRGKSVNFFARTINSLFGTPSINTLGELQEFMEDYLPLDTICEWLRFVSARLLTTTHTFNVTKEHAVVIYEILTNIPFEIGRFLHRSIWKSAMGGLSIGLYHPSLITTLCARASLERQLGDKMLQPESIVASPTMNSSSGLEERVDRLADEVHQLQLRQEQQFAYQHQWWALWTDQMNIPIRPHYPLDESAEPPPANMGDE</sequence>
<comment type="caution">
    <text evidence="2">The sequence shown here is derived from an EMBL/GenBank/DDBJ whole genome shotgun (WGS) entry which is preliminary data.</text>
</comment>
<accession>A0A2G9HFK6</accession>
<evidence type="ECO:0000313" key="3">
    <source>
        <dbReference type="Proteomes" id="UP000231279"/>
    </source>
</evidence>
<proteinExistence type="predicted"/>
<gene>
    <name evidence="2" type="ORF">CDL12_11063</name>
</gene>
<dbReference type="Pfam" id="PF20167">
    <property type="entry name" value="Transposase_32"/>
    <property type="match status" value="1"/>
</dbReference>
<dbReference type="AlphaFoldDB" id="A0A2G9HFK6"/>
<name>A0A2G9HFK6_9LAMI</name>
<evidence type="ECO:0000259" key="1">
    <source>
        <dbReference type="Pfam" id="PF20167"/>
    </source>
</evidence>
<evidence type="ECO:0000313" key="2">
    <source>
        <dbReference type="EMBL" id="PIN16286.1"/>
    </source>
</evidence>
<dbReference type="EMBL" id="NKXS01001907">
    <property type="protein sequence ID" value="PIN16286.1"/>
    <property type="molecule type" value="Genomic_DNA"/>
</dbReference>
<protein>
    <recommendedName>
        <fullName evidence="1">Putative plant transposon protein domain-containing protein</fullName>
    </recommendedName>
</protein>
<keyword evidence="3" id="KW-1185">Reference proteome</keyword>
<organism evidence="2 3">
    <name type="scientific">Handroanthus impetiginosus</name>
    <dbReference type="NCBI Taxonomy" id="429701"/>
    <lineage>
        <taxon>Eukaryota</taxon>
        <taxon>Viridiplantae</taxon>
        <taxon>Streptophyta</taxon>
        <taxon>Embryophyta</taxon>
        <taxon>Tracheophyta</taxon>
        <taxon>Spermatophyta</taxon>
        <taxon>Magnoliopsida</taxon>
        <taxon>eudicotyledons</taxon>
        <taxon>Gunneridae</taxon>
        <taxon>Pentapetalae</taxon>
        <taxon>asterids</taxon>
        <taxon>lamiids</taxon>
        <taxon>Lamiales</taxon>
        <taxon>Bignoniaceae</taxon>
        <taxon>Crescentiina</taxon>
        <taxon>Tabebuia alliance</taxon>
        <taxon>Handroanthus</taxon>
    </lineage>
</organism>
<feature type="domain" description="Putative plant transposon protein" evidence="1">
    <location>
        <begin position="1"/>
        <end position="114"/>
    </location>
</feature>
<dbReference type="Proteomes" id="UP000231279">
    <property type="component" value="Unassembled WGS sequence"/>
</dbReference>